<dbReference type="AlphaFoldDB" id="A0A4R6DBS8"/>
<proteinExistence type="predicted"/>
<accession>A0A4R6DBS8</accession>
<evidence type="ECO:0000313" key="1">
    <source>
        <dbReference type="EMBL" id="TDN41925.1"/>
    </source>
</evidence>
<protein>
    <submittedName>
        <fullName evidence="1">Uncharacterized protein</fullName>
    </submittedName>
</protein>
<evidence type="ECO:0000313" key="2">
    <source>
        <dbReference type="Proteomes" id="UP000295764"/>
    </source>
</evidence>
<organism evidence="1 2">
    <name type="scientific">Curtobacterium flaccumfaciens</name>
    <dbReference type="NCBI Taxonomy" id="2035"/>
    <lineage>
        <taxon>Bacteria</taxon>
        <taxon>Bacillati</taxon>
        <taxon>Actinomycetota</taxon>
        <taxon>Actinomycetes</taxon>
        <taxon>Micrococcales</taxon>
        <taxon>Microbacteriaceae</taxon>
        <taxon>Curtobacterium</taxon>
    </lineage>
</organism>
<dbReference type="EMBL" id="SNVW01000014">
    <property type="protein sequence ID" value="TDN41925.1"/>
    <property type="molecule type" value="Genomic_DNA"/>
</dbReference>
<reference evidence="1 2" key="1">
    <citation type="submission" date="2019-03" db="EMBL/GenBank/DDBJ databases">
        <title>Genomic analyses of the natural microbiome of Caenorhabditis elegans.</title>
        <authorList>
            <person name="Samuel B."/>
        </authorList>
    </citation>
    <scope>NUCLEOTIDE SEQUENCE [LARGE SCALE GENOMIC DNA]</scope>
    <source>
        <strain evidence="1 2">JUb65</strain>
    </source>
</reference>
<sequence length="112" mass="12410">MRSVSLLRRVSRFRERRALERFAIACLRLNDHLAGFDGAPTRYGTLAVAATELLEHGWNHDDLRDLGIAGMRPRPWPTGRAEDAGADVPGWVHDADPLADDVENAALGLRAR</sequence>
<name>A0A4R6DBS8_9MICO</name>
<gene>
    <name evidence="1" type="ORF">EDF64_1144</name>
</gene>
<dbReference type="Proteomes" id="UP000295764">
    <property type="component" value="Unassembled WGS sequence"/>
</dbReference>
<comment type="caution">
    <text evidence="1">The sequence shown here is derived from an EMBL/GenBank/DDBJ whole genome shotgun (WGS) entry which is preliminary data.</text>
</comment>